<keyword evidence="1" id="KW-0175">Coiled coil</keyword>
<feature type="coiled-coil region" evidence="1">
    <location>
        <begin position="301"/>
        <end position="391"/>
    </location>
</feature>
<organism evidence="2 3">
    <name type="scientific">Eubacterium coprostanoligenes</name>
    <dbReference type="NCBI Taxonomy" id="290054"/>
    <lineage>
        <taxon>Bacteria</taxon>
        <taxon>Bacillati</taxon>
        <taxon>Bacillota</taxon>
        <taxon>Clostridia</taxon>
        <taxon>Eubacteriales</taxon>
        <taxon>Eubacteriaceae</taxon>
        <taxon>Eubacterium</taxon>
    </lineage>
</organism>
<evidence type="ECO:0000256" key="1">
    <source>
        <dbReference type="SAM" id="Coils"/>
    </source>
</evidence>
<dbReference type="Proteomes" id="UP000190657">
    <property type="component" value="Unassembled WGS sequence"/>
</dbReference>
<dbReference type="AlphaFoldDB" id="A0A1T4JTG7"/>
<protein>
    <submittedName>
        <fullName evidence="2">Uncharacterized protein</fullName>
    </submittedName>
</protein>
<proteinExistence type="predicted"/>
<gene>
    <name evidence="2" type="ORF">SAMN02745114_00074</name>
</gene>
<name>A0A1T4JTG7_9FIRM</name>
<evidence type="ECO:0000313" key="3">
    <source>
        <dbReference type="Proteomes" id="UP000190657"/>
    </source>
</evidence>
<accession>A0A1T4JTG7</accession>
<dbReference type="RefSeq" id="WP_078767594.1">
    <property type="nucleotide sequence ID" value="NZ_FUWW01000001.1"/>
</dbReference>
<sequence>MDLSVLDELIAINKKSDASKQKKELYYHEITAMLSDCGLTKQTQKYLIEGFPFCGAAPLAEYLFKGSAEEQNNKIKSFYNSDMMKNNERNIAFKFDVALLLDAVKKYNENPLLLTEIIKDTPVKAKNKKGQTFGDAKKVLSKYLLSDVKSDSFLLNINTVEIKKTLLNAFIKVMSNVLAEIKPSSSVSPESILTLKCWLDGGKDMGVIVKKASKKEKKDTAPVIREITSCDVSFVPEDVEEIFEDFSSIIKLLTKLSKKGKSTKSDSKTKKSNGLKPSDITAIENFFSAIVKKISVTVDKVNVLNEKNEAKKRIIEEKTTELIEAIKNADNLNRQLKAEKSTVSNLNSRLEACRLEVQELKQTVSKDEELIEKLQNEIKKMNSVVSVYSSDKQSSQEEQLNAIASKLKSEYTDFLDAEEMEMTIDLGENLRYQIRSIFKILAKSGIDVEGRK</sequence>
<keyword evidence="3" id="KW-1185">Reference proteome</keyword>
<dbReference type="STRING" id="290054.SAMN02745114_00074"/>
<evidence type="ECO:0000313" key="2">
    <source>
        <dbReference type="EMBL" id="SJZ33448.1"/>
    </source>
</evidence>
<reference evidence="2 3" key="1">
    <citation type="submission" date="2017-02" db="EMBL/GenBank/DDBJ databases">
        <authorList>
            <person name="Peterson S.W."/>
        </authorList>
    </citation>
    <scope>NUCLEOTIDE SEQUENCE [LARGE SCALE GENOMIC DNA]</scope>
    <source>
        <strain evidence="2 3">ATCC 51222</strain>
    </source>
</reference>
<dbReference type="OrthoDB" id="9803598at2"/>
<dbReference type="EMBL" id="FUWW01000001">
    <property type="protein sequence ID" value="SJZ33448.1"/>
    <property type="molecule type" value="Genomic_DNA"/>
</dbReference>